<sequence length="108" mass="12050">METDGGHMLLICKIEAIQNHQLDKAMVYSESHLFFHSIPNRPSPLPLLSAFLLLSPNALRDAGKFISVPTIKENKRQYQTANGKTGHNCTDQRFFAAQSIHSLTATMP</sequence>
<organism evidence="1 2">
    <name type="scientific">Linnemannia elongata AG-77</name>
    <dbReference type="NCBI Taxonomy" id="1314771"/>
    <lineage>
        <taxon>Eukaryota</taxon>
        <taxon>Fungi</taxon>
        <taxon>Fungi incertae sedis</taxon>
        <taxon>Mucoromycota</taxon>
        <taxon>Mortierellomycotina</taxon>
        <taxon>Mortierellomycetes</taxon>
        <taxon>Mortierellales</taxon>
        <taxon>Mortierellaceae</taxon>
        <taxon>Linnemannia</taxon>
    </lineage>
</organism>
<protein>
    <submittedName>
        <fullName evidence="1">Uncharacterized protein</fullName>
    </submittedName>
</protein>
<dbReference type="AlphaFoldDB" id="A0A197JS77"/>
<gene>
    <name evidence="1" type="ORF">K457DRAFT_1454725</name>
</gene>
<accession>A0A197JS77</accession>
<evidence type="ECO:0000313" key="1">
    <source>
        <dbReference type="EMBL" id="OAQ27818.1"/>
    </source>
</evidence>
<dbReference type="EMBL" id="KV442053">
    <property type="protein sequence ID" value="OAQ27818.1"/>
    <property type="molecule type" value="Genomic_DNA"/>
</dbReference>
<reference evidence="1 2" key="1">
    <citation type="submission" date="2016-05" db="EMBL/GenBank/DDBJ databases">
        <title>Genome sequencing reveals origins of a unique bacterial endosymbiosis in the earliest lineages of terrestrial Fungi.</title>
        <authorList>
            <consortium name="DOE Joint Genome Institute"/>
            <person name="Uehling J."/>
            <person name="Gryganskyi A."/>
            <person name="Hameed K."/>
            <person name="Tschaplinski T."/>
            <person name="Misztal P."/>
            <person name="Wu S."/>
            <person name="Desiro A."/>
            <person name="Vande Pol N."/>
            <person name="Du Z.-Y."/>
            <person name="Zienkiewicz A."/>
            <person name="Zienkiewicz K."/>
            <person name="Morin E."/>
            <person name="Tisserant E."/>
            <person name="Splivallo R."/>
            <person name="Hainaut M."/>
            <person name="Henrissat B."/>
            <person name="Ohm R."/>
            <person name="Kuo A."/>
            <person name="Yan J."/>
            <person name="Lipzen A."/>
            <person name="Nolan M."/>
            <person name="Labutti K."/>
            <person name="Barry K."/>
            <person name="Goldstein A."/>
            <person name="Labbe J."/>
            <person name="Schadt C."/>
            <person name="Tuskan G."/>
            <person name="Grigoriev I."/>
            <person name="Martin F."/>
            <person name="Vilgalys R."/>
            <person name="Bonito G."/>
        </authorList>
    </citation>
    <scope>NUCLEOTIDE SEQUENCE [LARGE SCALE GENOMIC DNA]</scope>
    <source>
        <strain evidence="1 2">AG-77</strain>
    </source>
</reference>
<evidence type="ECO:0000313" key="2">
    <source>
        <dbReference type="Proteomes" id="UP000078512"/>
    </source>
</evidence>
<name>A0A197JS77_9FUNG</name>
<proteinExistence type="predicted"/>
<keyword evidence="2" id="KW-1185">Reference proteome</keyword>
<dbReference type="Proteomes" id="UP000078512">
    <property type="component" value="Unassembled WGS sequence"/>
</dbReference>